<evidence type="ECO:0000313" key="1">
    <source>
        <dbReference type="EMBL" id="CAG8711496.1"/>
    </source>
</evidence>
<keyword evidence="2" id="KW-1185">Reference proteome</keyword>
<feature type="non-terminal residue" evidence="1">
    <location>
        <position position="86"/>
    </location>
</feature>
<sequence>LTEQTHSDFSNFDSFSSLSSYYSTPQDTNSKVIVDYEKLYKAIGKCAKNFQASPTEIVTDAIIHALTALYPKNTYYVGIDAKTFAL</sequence>
<accession>A0ACA9PPX8</accession>
<protein>
    <submittedName>
        <fullName evidence="1">10571_t:CDS:1</fullName>
    </submittedName>
</protein>
<dbReference type="Proteomes" id="UP000789860">
    <property type="component" value="Unassembled WGS sequence"/>
</dbReference>
<reference evidence="1" key="1">
    <citation type="submission" date="2021-06" db="EMBL/GenBank/DDBJ databases">
        <authorList>
            <person name="Kallberg Y."/>
            <person name="Tangrot J."/>
            <person name="Rosling A."/>
        </authorList>
    </citation>
    <scope>NUCLEOTIDE SEQUENCE</scope>
    <source>
        <strain evidence="1">AU212A</strain>
    </source>
</reference>
<comment type="caution">
    <text evidence="1">The sequence shown here is derived from an EMBL/GenBank/DDBJ whole genome shotgun (WGS) entry which is preliminary data.</text>
</comment>
<evidence type="ECO:0000313" key="2">
    <source>
        <dbReference type="Proteomes" id="UP000789860"/>
    </source>
</evidence>
<feature type="non-terminal residue" evidence="1">
    <location>
        <position position="1"/>
    </location>
</feature>
<name>A0ACA9PPX8_9GLOM</name>
<dbReference type="EMBL" id="CAJVPM010043397">
    <property type="protein sequence ID" value="CAG8711496.1"/>
    <property type="molecule type" value="Genomic_DNA"/>
</dbReference>
<proteinExistence type="predicted"/>
<organism evidence="1 2">
    <name type="scientific">Scutellospora calospora</name>
    <dbReference type="NCBI Taxonomy" id="85575"/>
    <lineage>
        <taxon>Eukaryota</taxon>
        <taxon>Fungi</taxon>
        <taxon>Fungi incertae sedis</taxon>
        <taxon>Mucoromycota</taxon>
        <taxon>Glomeromycotina</taxon>
        <taxon>Glomeromycetes</taxon>
        <taxon>Diversisporales</taxon>
        <taxon>Gigasporaceae</taxon>
        <taxon>Scutellospora</taxon>
    </lineage>
</organism>
<gene>
    <name evidence="1" type="ORF">SCALOS_LOCUS10885</name>
</gene>